<dbReference type="InterPro" id="IPR016185">
    <property type="entry name" value="PreATP-grasp_dom_sf"/>
</dbReference>
<sequence length="2206" mass="243804">MSAYDHSRVQHFIGGNSLDKATPSSVCDFVKANGGHTVITKVLIANNGIAAVKEIRSIRQWSYETFGSDRQVEFTVMATPEDLKVNAEYIRMADRYIEVPGGSNNNNYANVDLIVDVAERSGVHAVWAGWGHASENPRLPESLAASKNKIVFIGPPGSAMRSLGDKISSTIVAQSANVPTMPWSGTGIIDTALSEAGYVIVPDKAYQDACVTSVEEGLTKAEEIGWPVMIKASEGGGGKGIRKVEQPEAFKNAYHAVAGEIPGSPIFIMKLAGAARHLEVQLLADQYGNAISLFGRDCSVQRRHQKIIEEAPVTIAKEETFEKMERAAVRLAKLVGYVSAGTVEYLYSHADDSFNFLELNPRLQVEHPTTEMVSGVNLPAAQLQVAMGIPLHRIRHIRQLYGVAPNAASEIDFDMIKPDANQLQRKPRPKGHVVAVRITAENPDAGFKPSSGSLQELNFRSSTNVWGYFSVSSAGGLHEFADSQFGHIFAYGENRGESRKNMIIALKELSIRGDFRTTVEYLIKLLELDAFKDNTITTGWLDSLISNKLTAERPDATLAVVCGAVTKAYLASEACWMEYKRVLDKGQVPGRDVLKTVFTIDFIYENVRYSFMAARSSATAWTLYLNGGSTMVGARPLADGGLLVSLDGRSHSIYWLEEVGALRLMLDAKTCLIEQENDPTQLRSPSPGKLIRYFVDSGEHINAGEQYAEIEVMKMYMPLLASEDGIVQLIKQPGVSLEPGDILGILTLDDPSRVKHAKPFNGQIPTMGAPAVSGNKPNQRFVRCLSVLNDILDGFDNQAIMASTVKDLIDVLHDPELPYSEMNAILGSLSGRIPAKLDASIHATLEATKAKGDGKDFPAVRIKKLLETFVESNVLPQDRPMFRTQLGAIYDVLERYMGGSKGHEVEVWSNLLGKYEVTERMFGGSIEARILALREQHKEDLDKVIGLVLSHIKVSSKAKLVMVLLNYIKTSGLNVSNTEGKLYKVLQNLATLETKSSTSVSLKAREVLIMGQMPSYEERLGQMEAVLKSSVTSQYYGQQGNTAHTPSVEVLRELSDSQYTVFDVLSAFFEHDDPMVPLAAFEVYIRRAYKAYTLLSIDYDEGDLNDGGEVPSVVTWRFNLGQSHSPPATPRISALGNETRRSASVSDLTYLINRHQSQPIRTGAISSFPNFSTMSKGFTQVASALPNFDAAEYNQRYGNPSSPPNVLNVAMRLFKKEDDMPEEAWFEKVTAFINQQSKTLRARGVGRVSIMLCRPSQYPVYITLREVNGAWVEEQSIRNIEPALAFQLELSRLSNYKLRPVFVESKQIHIYHAVAHEKKVDKQVMDNRFFVRALVRPGRLQGSMSTAEYLISETDRLVTTVLDALELVSAPEKNTDCNHIFLNFIYNLAVTYEDVLAAISGFIERHGKRLWRLHVTGSEIRIALEDEEGNVTPIRCVIENITTDKGTTILKSIGEKGPLHLQPVHQAYSTKESLQPKRTEAHRVGTPYVYDFPDLFSTALQNVWATARTTSPSLVKPKITIESKELVLDEHDQLIEIDRPPGKNTFGMVGWVFTLRTPEFPHGRKVVVVANDITYKIGSFGPLEDRFFYLVTQYARESGLPRIYLSANSGARLGVAEELLPLFSAAWNEEGNPEKGVSYLYLTRENYLKLEEQGTGSVRTVEVEVDGEVRHKITDIIGLQDGLGVESLKGSGLIAGETSRAYDDIFTITLVTARSVGIGAYLVRLGERAVQVEGQPIILTGAGALNKVLGREVYTSNLQLGGTQIMFKNGVSHLTASSDLEGITHILEWLSYVPEVKDGALPVRETSDSWDRDIGYTPPKGAYDPRWFIEGKTDESTSEWMSGFFDKGSFRETLSGWAQTVVVGRARLGGIPMGVIAVETRTIERIVPADPANPSSFEQRIMEAGQVWYPNSAYKTAQAIFDFNREGLPLIIFANWRGFSGGQQDMYDEVLKQGSKIVDGLSSYKQPIFVYIVPNGELRGGAWVVLDPSINSEQMQMYADVDARAGVLEPEGINRIVMLMERLDPEYASLKRTAEECAAATAALAEREAIALLYADLHDRTGRMEAKGCAKPAVWKDARRKFYWAVRARVARSAALADISEASPGSTTEYRSHLLNSLASIDAIMDDRQVAETLEKLDLSQTISQLRADHLMRRMIDLTKEDRKAAMNGFARLADNLSDEERNALISVLQNATRSPAPPSYATSSS</sequence>
<dbReference type="InterPro" id="IPR011763">
    <property type="entry name" value="COA_CT_C"/>
</dbReference>
<dbReference type="PROSITE" id="PS50975">
    <property type="entry name" value="ATP_GRASP"/>
    <property type="match status" value="1"/>
</dbReference>
<evidence type="ECO:0000259" key="17">
    <source>
        <dbReference type="PROSITE" id="PS50979"/>
    </source>
</evidence>
<dbReference type="InterPro" id="IPR011761">
    <property type="entry name" value="ATP-grasp"/>
</dbReference>
<dbReference type="InterPro" id="IPR000089">
    <property type="entry name" value="Biotin_lipoyl"/>
</dbReference>
<dbReference type="Gene3D" id="2.40.460.10">
    <property type="entry name" value="Biotin dependent carboxylase carboxyltransferase"/>
    <property type="match status" value="1"/>
</dbReference>
<dbReference type="SUPFAM" id="SSF52440">
    <property type="entry name" value="PreATP-grasp domain"/>
    <property type="match status" value="1"/>
</dbReference>
<dbReference type="FunFam" id="3.30.1490.20:FF:000003">
    <property type="entry name" value="acetyl-CoA carboxylase isoform X1"/>
    <property type="match status" value="1"/>
</dbReference>
<gene>
    <name evidence="20" type="ORF">BT96DRAFT_915448</name>
</gene>
<dbReference type="InterPro" id="IPR011054">
    <property type="entry name" value="Rudment_hybrid_motif"/>
</dbReference>
<dbReference type="InterPro" id="IPR005481">
    <property type="entry name" value="BC-like_N"/>
</dbReference>
<feature type="domain" description="Biotin carboxylation" evidence="17">
    <location>
        <begin position="38"/>
        <end position="546"/>
    </location>
</feature>
<evidence type="ECO:0000259" key="16">
    <source>
        <dbReference type="PROSITE" id="PS50975"/>
    </source>
</evidence>
<dbReference type="PROSITE" id="PS50989">
    <property type="entry name" value="COA_CT_CTER"/>
    <property type="match status" value="1"/>
</dbReference>
<keyword evidence="11" id="KW-0511">Multifunctional enzyme</keyword>
<dbReference type="InterPro" id="IPR029045">
    <property type="entry name" value="ClpP/crotonase-like_dom_sf"/>
</dbReference>
<dbReference type="EMBL" id="ML769403">
    <property type="protein sequence ID" value="KAE9406214.1"/>
    <property type="molecule type" value="Genomic_DNA"/>
</dbReference>
<evidence type="ECO:0000256" key="7">
    <source>
        <dbReference type="ARBA" id="ARBA00022840"/>
    </source>
</evidence>
<dbReference type="PROSITE" id="PS00867">
    <property type="entry name" value="CPSASE_2"/>
    <property type="match status" value="1"/>
</dbReference>
<organism evidence="20 21">
    <name type="scientific">Gymnopus androsaceus JB14</name>
    <dbReference type="NCBI Taxonomy" id="1447944"/>
    <lineage>
        <taxon>Eukaryota</taxon>
        <taxon>Fungi</taxon>
        <taxon>Dikarya</taxon>
        <taxon>Basidiomycota</taxon>
        <taxon>Agaricomycotina</taxon>
        <taxon>Agaricomycetes</taxon>
        <taxon>Agaricomycetidae</taxon>
        <taxon>Agaricales</taxon>
        <taxon>Marasmiineae</taxon>
        <taxon>Omphalotaceae</taxon>
        <taxon>Gymnopus</taxon>
    </lineage>
</organism>
<evidence type="ECO:0000256" key="5">
    <source>
        <dbReference type="ARBA" id="ARBA00022741"/>
    </source>
</evidence>
<feature type="domain" description="CoA carboxyltransferase N-terminal" evidence="18">
    <location>
        <begin position="1467"/>
        <end position="1805"/>
    </location>
</feature>
<dbReference type="Pfam" id="PF00364">
    <property type="entry name" value="Biotin_lipoyl"/>
    <property type="match status" value="1"/>
</dbReference>
<keyword evidence="10" id="KW-0092">Biotin</keyword>
<dbReference type="UniPathway" id="UPA00655">
    <property type="reaction ID" value="UER00711"/>
</dbReference>
<dbReference type="PROSITE" id="PS50980">
    <property type="entry name" value="COA_CT_NTER"/>
    <property type="match status" value="1"/>
</dbReference>
<keyword evidence="4" id="KW-0436">Ligase</keyword>
<dbReference type="PROSITE" id="PS00188">
    <property type="entry name" value="BIOTIN"/>
    <property type="match status" value="1"/>
</dbReference>
<dbReference type="Gene3D" id="3.90.226.10">
    <property type="entry name" value="2-enoyl-CoA Hydratase, Chain A, domain 1"/>
    <property type="match status" value="2"/>
</dbReference>
<dbReference type="SUPFAM" id="SSF52096">
    <property type="entry name" value="ClpP/crotonase"/>
    <property type="match status" value="2"/>
</dbReference>
<evidence type="ECO:0000256" key="12">
    <source>
        <dbReference type="ARBA" id="ARBA00048065"/>
    </source>
</evidence>
<dbReference type="InterPro" id="IPR011764">
    <property type="entry name" value="Biotin_carboxylation_dom"/>
</dbReference>
<feature type="domain" description="ATP-grasp" evidence="16">
    <location>
        <begin position="190"/>
        <end position="387"/>
    </location>
</feature>
<dbReference type="PANTHER" id="PTHR45728">
    <property type="entry name" value="ACETYL-COA CARBOXYLASE, ISOFORM A"/>
    <property type="match status" value="1"/>
</dbReference>
<dbReference type="GO" id="GO:0006633">
    <property type="term" value="P:fatty acid biosynthetic process"/>
    <property type="evidence" value="ECO:0007669"/>
    <property type="project" value="UniProtKB-KW"/>
</dbReference>
<dbReference type="Pfam" id="PF21385">
    <property type="entry name" value="ACCA_BT"/>
    <property type="match status" value="1"/>
</dbReference>
<proteinExistence type="predicted"/>
<evidence type="ECO:0000256" key="6">
    <source>
        <dbReference type="ARBA" id="ARBA00022832"/>
    </source>
</evidence>
<evidence type="ECO:0000313" key="21">
    <source>
        <dbReference type="Proteomes" id="UP000799118"/>
    </source>
</evidence>
<evidence type="ECO:0000313" key="20">
    <source>
        <dbReference type="EMBL" id="KAE9406214.1"/>
    </source>
</evidence>
<evidence type="ECO:0000256" key="10">
    <source>
        <dbReference type="ARBA" id="ARBA00023267"/>
    </source>
</evidence>
<dbReference type="InterPro" id="IPR011762">
    <property type="entry name" value="COA_CT_N"/>
</dbReference>
<dbReference type="SUPFAM" id="SSF51230">
    <property type="entry name" value="Single hybrid motif"/>
    <property type="match status" value="1"/>
</dbReference>
<dbReference type="GO" id="GO:0046872">
    <property type="term" value="F:metal ion binding"/>
    <property type="evidence" value="ECO:0007669"/>
    <property type="project" value="InterPro"/>
</dbReference>
<comment type="pathway">
    <text evidence="2">Lipid metabolism; malonyl-CoA biosynthesis; malonyl-CoA from acetyl-CoA: step 1/1.</text>
</comment>
<dbReference type="InterPro" id="IPR011053">
    <property type="entry name" value="Single_hybrid_motif"/>
</dbReference>
<evidence type="ECO:0000256" key="8">
    <source>
        <dbReference type="ARBA" id="ARBA00023098"/>
    </source>
</evidence>
<dbReference type="Pfam" id="PF01039">
    <property type="entry name" value="Carboxyl_trans"/>
    <property type="match status" value="1"/>
</dbReference>
<dbReference type="OrthoDB" id="14612at2759"/>
<dbReference type="GO" id="GO:0005739">
    <property type="term" value="C:mitochondrion"/>
    <property type="evidence" value="ECO:0007669"/>
    <property type="project" value="TreeGrafter"/>
</dbReference>
<feature type="domain" description="Lipoyl-binding" evidence="15">
    <location>
        <begin position="673"/>
        <end position="747"/>
    </location>
</feature>
<keyword evidence="21" id="KW-1185">Reference proteome</keyword>
<dbReference type="Pfam" id="PF02785">
    <property type="entry name" value="Biotin_carb_C"/>
    <property type="match status" value="1"/>
</dbReference>
<dbReference type="Gene3D" id="3.90.1770.10">
    <property type="entry name" value="PreATP-grasp domain"/>
    <property type="match status" value="1"/>
</dbReference>
<dbReference type="Gene3D" id="3.30.470.20">
    <property type="entry name" value="ATP-grasp fold, B domain"/>
    <property type="match status" value="1"/>
</dbReference>
<dbReference type="InterPro" id="IPR013815">
    <property type="entry name" value="ATP_grasp_subdomain_1"/>
</dbReference>
<keyword evidence="7 14" id="KW-0067">ATP-binding</keyword>
<protein>
    <submittedName>
        <fullName evidence="20">Acetyl CoA carboxylase</fullName>
    </submittedName>
</protein>
<dbReference type="Pfam" id="PF00289">
    <property type="entry name" value="Biotin_carb_N"/>
    <property type="match status" value="1"/>
</dbReference>
<evidence type="ECO:0000256" key="3">
    <source>
        <dbReference type="ARBA" id="ARBA00022516"/>
    </source>
</evidence>
<evidence type="ECO:0000256" key="14">
    <source>
        <dbReference type="PROSITE-ProRule" id="PRU00409"/>
    </source>
</evidence>
<keyword evidence="5 14" id="KW-0547">Nucleotide-binding</keyword>
<dbReference type="InterPro" id="IPR001882">
    <property type="entry name" value="Biotin_BS"/>
</dbReference>
<evidence type="ECO:0000256" key="4">
    <source>
        <dbReference type="ARBA" id="ARBA00022598"/>
    </source>
</evidence>
<dbReference type="InterPro" id="IPR005482">
    <property type="entry name" value="Biotin_COase_C"/>
</dbReference>
<evidence type="ECO:0000259" key="18">
    <source>
        <dbReference type="PROSITE" id="PS50980"/>
    </source>
</evidence>
<evidence type="ECO:0000256" key="2">
    <source>
        <dbReference type="ARBA" id="ARBA00004956"/>
    </source>
</evidence>
<dbReference type="SMART" id="SM00878">
    <property type="entry name" value="Biotin_carb_C"/>
    <property type="match status" value="1"/>
</dbReference>
<dbReference type="PROSITE" id="PS50979">
    <property type="entry name" value="BC"/>
    <property type="match status" value="1"/>
</dbReference>
<dbReference type="SUPFAM" id="SSF51246">
    <property type="entry name" value="Rudiment single hybrid motif"/>
    <property type="match status" value="1"/>
</dbReference>
<dbReference type="InterPro" id="IPR005479">
    <property type="entry name" value="CPAse_ATP-bd"/>
</dbReference>
<comment type="catalytic activity">
    <reaction evidence="13">
        <text>N(6)-biotinyl-L-lysyl-[protein] + hydrogencarbonate + ATP = N(6)-carboxybiotinyl-L-lysyl-[protein] + ADP + phosphate + H(+)</text>
        <dbReference type="Rhea" id="RHEA:13501"/>
        <dbReference type="Rhea" id="RHEA-COMP:10505"/>
        <dbReference type="Rhea" id="RHEA-COMP:10506"/>
        <dbReference type="ChEBI" id="CHEBI:15378"/>
        <dbReference type="ChEBI" id="CHEBI:17544"/>
        <dbReference type="ChEBI" id="CHEBI:30616"/>
        <dbReference type="ChEBI" id="CHEBI:43474"/>
        <dbReference type="ChEBI" id="CHEBI:83144"/>
        <dbReference type="ChEBI" id="CHEBI:83145"/>
        <dbReference type="ChEBI" id="CHEBI:456216"/>
        <dbReference type="EC" id="6.3.4.14"/>
    </reaction>
</comment>
<evidence type="ECO:0000256" key="1">
    <source>
        <dbReference type="ARBA" id="ARBA00001953"/>
    </source>
</evidence>
<keyword evidence="9" id="KW-0275">Fatty acid biosynthesis</keyword>
<dbReference type="GO" id="GO:0004075">
    <property type="term" value="F:biotin carboxylase activity"/>
    <property type="evidence" value="ECO:0007669"/>
    <property type="project" value="UniProtKB-EC"/>
</dbReference>
<dbReference type="InterPro" id="IPR049076">
    <property type="entry name" value="ACCA"/>
</dbReference>
<dbReference type="Gene3D" id="3.30.1490.20">
    <property type="entry name" value="ATP-grasp fold, A domain"/>
    <property type="match status" value="1"/>
</dbReference>
<dbReference type="InterPro" id="IPR034733">
    <property type="entry name" value="AcCoA_carboxyl_beta"/>
</dbReference>
<keyword evidence="3" id="KW-0444">Lipid biosynthesis</keyword>
<dbReference type="PANTHER" id="PTHR45728:SF3">
    <property type="entry name" value="ACETYL-COA CARBOXYLASE"/>
    <property type="match status" value="1"/>
</dbReference>
<name>A0A6A4IBP7_9AGAR</name>
<dbReference type="GO" id="GO:0005524">
    <property type="term" value="F:ATP binding"/>
    <property type="evidence" value="ECO:0007669"/>
    <property type="project" value="UniProtKB-UniRule"/>
</dbReference>
<dbReference type="GO" id="GO:2001295">
    <property type="term" value="P:malonyl-CoA biosynthetic process"/>
    <property type="evidence" value="ECO:0007669"/>
    <property type="project" value="UniProtKB-UniPathway"/>
</dbReference>
<dbReference type="Pfam" id="PF08326">
    <property type="entry name" value="ACC_central"/>
    <property type="match status" value="1"/>
</dbReference>
<dbReference type="FunFam" id="2.40.50.100:FF:000005">
    <property type="entry name" value="Acetyl-CoA carboxylase 1"/>
    <property type="match status" value="1"/>
</dbReference>
<dbReference type="FunFam" id="3.30.470.20:FF:000005">
    <property type="entry name" value="Acetyl-CoA carboxylase 1"/>
    <property type="match status" value="1"/>
</dbReference>
<keyword evidence="6" id="KW-0276">Fatty acid metabolism</keyword>
<evidence type="ECO:0000259" key="19">
    <source>
        <dbReference type="PROSITE" id="PS50989"/>
    </source>
</evidence>
<dbReference type="FunFam" id="3.40.50.20:FF:000005">
    <property type="entry name" value="acetyl-CoA carboxylase isoform X2"/>
    <property type="match status" value="1"/>
</dbReference>
<dbReference type="Proteomes" id="UP000799118">
    <property type="component" value="Unassembled WGS sequence"/>
</dbReference>
<keyword evidence="8" id="KW-0443">Lipid metabolism</keyword>
<dbReference type="Gene3D" id="3.40.50.20">
    <property type="match status" value="1"/>
</dbReference>
<dbReference type="InterPro" id="IPR013537">
    <property type="entry name" value="AcCoA_COase_cen"/>
</dbReference>
<dbReference type="InterPro" id="IPR049074">
    <property type="entry name" value="ACCA_BT"/>
</dbReference>
<dbReference type="PROSITE" id="PS50968">
    <property type="entry name" value="BIOTINYL_LIPOYL"/>
    <property type="match status" value="1"/>
</dbReference>
<feature type="domain" description="CoA carboxyltransferase C-terminal" evidence="19">
    <location>
        <begin position="1809"/>
        <end position="2101"/>
    </location>
</feature>
<comment type="cofactor">
    <cofactor evidence="1">
        <name>biotin</name>
        <dbReference type="ChEBI" id="CHEBI:57586"/>
    </cofactor>
</comment>
<dbReference type="CDD" id="cd06850">
    <property type="entry name" value="biotinyl_domain"/>
    <property type="match status" value="1"/>
</dbReference>
<evidence type="ECO:0000256" key="13">
    <source>
        <dbReference type="ARBA" id="ARBA00048600"/>
    </source>
</evidence>
<dbReference type="GO" id="GO:0003989">
    <property type="term" value="F:acetyl-CoA carboxylase activity"/>
    <property type="evidence" value="ECO:0007669"/>
    <property type="project" value="UniProtKB-EC"/>
</dbReference>
<evidence type="ECO:0000259" key="15">
    <source>
        <dbReference type="PROSITE" id="PS50968"/>
    </source>
</evidence>
<comment type="catalytic activity">
    <reaction evidence="12">
        <text>hydrogencarbonate + acetyl-CoA + ATP = malonyl-CoA + ADP + phosphate + H(+)</text>
        <dbReference type="Rhea" id="RHEA:11308"/>
        <dbReference type="ChEBI" id="CHEBI:15378"/>
        <dbReference type="ChEBI" id="CHEBI:17544"/>
        <dbReference type="ChEBI" id="CHEBI:30616"/>
        <dbReference type="ChEBI" id="CHEBI:43474"/>
        <dbReference type="ChEBI" id="CHEBI:57288"/>
        <dbReference type="ChEBI" id="CHEBI:57384"/>
        <dbReference type="ChEBI" id="CHEBI:456216"/>
        <dbReference type="EC" id="6.4.1.2"/>
    </reaction>
</comment>
<accession>A0A6A4IBP7</accession>
<dbReference type="SUPFAM" id="SSF56059">
    <property type="entry name" value="Glutathione synthetase ATP-binding domain-like"/>
    <property type="match status" value="1"/>
</dbReference>
<reference evidence="20" key="1">
    <citation type="journal article" date="2019" name="Environ. Microbiol.">
        <title>Fungal ecological strategies reflected in gene transcription - a case study of two litter decomposers.</title>
        <authorList>
            <person name="Barbi F."/>
            <person name="Kohler A."/>
            <person name="Barry K."/>
            <person name="Baskaran P."/>
            <person name="Daum C."/>
            <person name="Fauchery L."/>
            <person name="Ihrmark K."/>
            <person name="Kuo A."/>
            <person name="LaButti K."/>
            <person name="Lipzen A."/>
            <person name="Morin E."/>
            <person name="Grigoriev I.V."/>
            <person name="Henrissat B."/>
            <person name="Lindahl B."/>
            <person name="Martin F."/>
        </authorList>
    </citation>
    <scope>NUCLEOTIDE SEQUENCE</scope>
    <source>
        <strain evidence="20">JB14</strain>
    </source>
</reference>
<dbReference type="Gene3D" id="2.40.50.100">
    <property type="match status" value="1"/>
</dbReference>
<dbReference type="Pfam" id="PF02786">
    <property type="entry name" value="CPSase_L_D2"/>
    <property type="match status" value="1"/>
</dbReference>
<evidence type="ECO:0000256" key="11">
    <source>
        <dbReference type="ARBA" id="ARBA00023268"/>
    </source>
</evidence>
<evidence type="ECO:0000256" key="9">
    <source>
        <dbReference type="ARBA" id="ARBA00023160"/>
    </source>
</evidence>